<proteinExistence type="predicted"/>
<dbReference type="OrthoDB" id="2898509at2759"/>
<keyword evidence="2" id="KW-1185">Reference proteome</keyword>
<gene>
    <name evidence="1" type="ORF">FGG08_006327</name>
</gene>
<protein>
    <submittedName>
        <fullName evidence="1">Uncharacterized protein</fullName>
    </submittedName>
</protein>
<dbReference type="EMBL" id="JAGHQL010000178">
    <property type="protein sequence ID" value="KAH0536829.1"/>
    <property type="molecule type" value="Genomic_DNA"/>
</dbReference>
<organism evidence="1 2">
    <name type="scientific">Glutinoglossum americanum</name>
    <dbReference type="NCBI Taxonomy" id="1670608"/>
    <lineage>
        <taxon>Eukaryota</taxon>
        <taxon>Fungi</taxon>
        <taxon>Dikarya</taxon>
        <taxon>Ascomycota</taxon>
        <taxon>Pezizomycotina</taxon>
        <taxon>Geoglossomycetes</taxon>
        <taxon>Geoglossales</taxon>
        <taxon>Geoglossaceae</taxon>
        <taxon>Glutinoglossum</taxon>
    </lineage>
</organism>
<dbReference type="AlphaFoldDB" id="A0A9P8HWA2"/>
<evidence type="ECO:0000313" key="2">
    <source>
        <dbReference type="Proteomes" id="UP000698800"/>
    </source>
</evidence>
<sequence length="366" mass="39022">MGIDDLFEFDGAAYVRRAASKNTAELQKQEIIKNRQLVSASCSIGGGIGGATLTGGASLAISAYGARRLYIANKKLEIIQRELERRSVALHEFSNRDLFIPLATCLVGQSMVGAGLEDAGVGTANATPQAAAIPLGGSTAPTVMASPEGFFQGFNQGVSEQGYENSRVAPEAASQGIVPDSSELAQSRVWTPAPTGEATGLYVEALVAQGVERVAAEEAANLCLERVVESFEAVKKASKRGECSRLLGMTVYCDECDAEITAGEYWHNYALCSSCQSSGKTCNIPHHLLRHLQVALNHDYLPDYPAPYPMANLAKPGQTLEAEIGDFLRSSKLVCCSACGREMAQGAFFRYGCDDVAHVLYVHALE</sequence>
<comment type="caution">
    <text evidence="1">The sequence shown here is derived from an EMBL/GenBank/DDBJ whole genome shotgun (WGS) entry which is preliminary data.</text>
</comment>
<dbReference type="Proteomes" id="UP000698800">
    <property type="component" value="Unassembled WGS sequence"/>
</dbReference>
<name>A0A9P8HWA2_9PEZI</name>
<reference evidence="1" key="1">
    <citation type="submission" date="2021-03" db="EMBL/GenBank/DDBJ databases">
        <title>Comparative genomics and phylogenomic investigation of the class Geoglossomycetes provide insights into ecological specialization and systematics.</title>
        <authorList>
            <person name="Melie T."/>
            <person name="Pirro S."/>
            <person name="Miller A.N."/>
            <person name="Quandt A."/>
        </authorList>
    </citation>
    <scope>NUCLEOTIDE SEQUENCE</scope>
    <source>
        <strain evidence="1">GBOQ0MN5Z8</strain>
    </source>
</reference>
<evidence type="ECO:0000313" key="1">
    <source>
        <dbReference type="EMBL" id="KAH0536829.1"/>
    </source>
</evidence>
<accession>A0A9P8HWA2</accession>